<sequence>MRILNIILSIGLVIAMLFSLANNWSSLSDTGKVLSVLNALVRGLTVLLDIVEFAAEAGVIAVTGTMSIALPILGAVLAVVGIVLMLVQLFINLFVARQPPPDPIQDFIDDFRYALIKTFDRVPKPQLIYSISSTSVTANSVAVLTIEGLNETNSDVTLSRTTITLYSGDDDVCLFGHGADYIELVRDNDSHYTETGYTYITP</sequence>
<dbReference type="Proteomes" id="UP000055045">
    <property type="component" value="Unassembled WGS sequence"/>
</dbReference>
<dbReference type="AlphaFoldDB" id="A0A101MQD4"/>
<keyword evidence="3" id="KW-1185">Reference proteome</keyword>
<keyword evidence="1" id="KW-1133">Transmembrane helix</keyword>
<proteinExistence type="predicted"/>
<comment type="caution">
    <text evidence="2">The sequence shown here is derived from an EMBL/GenBank/DDBJ whole genome shotgun (WGS) entry which is preliminary data.</text>
</comment>
<reference evidence="2 3" key="1">
    <citation type="submission" date="2015-10" db="EMBL/GenBank/DDBJ databases">
        <title>Genome sequencing of Penicillium freii.</title>
        <authorList>
            <person name="Nguyen H.D."/>
            <person name="Visagie C.M."/>
            <person name="Seifert K.A."/>
        </authorList>
    </citation>
    <scope>NUCLEOTIDE SEQUENCE [LARGE SCALE GENOMIC DNA]</scope>
    <source>
        <strain evidence="2 3">DAOM 242723</strain>
    </source>
</reference>
<evidence type="ECO:0000313" key="3">
    <source>
        <dbReference type="Proteomes" id="UP000055045"/>
    </source>
</evidence>
<feature type="transmembrane region" description="Helical" evidence="1">
    <location>
        <begin position="68"/>
        <end position="95"/>
    </location>
</feature>
<feature type="transmembrane region" description="Helical" evidence="1">
    <location>
        <begin position="39"/>
        <end position="62"/>
    </location>
</feature>
<dbReference type="EMBL" id="LLXE01000040">
    <property type="protein sequence ID" value="KUM64797.1"/>
    <property type="molecule type" value="Genomic_DNA"/>
</dbReference>
<keyword evidence="1" id="KW-0812">Transmembrane</keyword>
<protein>
    <submittedName>
        <fullName evidence="2">Uncharacterized protein</fullName>
    </submittedName>
</protein>
<evidence type="ECO:0000313" key="2">
    <source>
        <dbReference type="EMBL" id="KUM64797.1"/>
    </source>
</evidence>
<name>A0A101MQD4_PENFR</name>
<feature type="transmembrane region" description="Helical" evidence="1">
    <location>
        <begin position="6"/>
        <end position="27"/>
    </location>
</feature>
<organism evidence="2 3">
    <name type="scientific">Penicillium freii</name>
    <dbReference type="NCBI Taxonomy" id="48697"/>
    <lineage>
        <taxon>Eukaryota</taxon>
        <taxon>Fungi</taxon>
        <taxon>Dikarya</taxon>
        <taxon>Ascomycota</taxon>
        <taxon>Pezizomycotina</taxon>
        <taxon>Eurotiomycetes</taxon>
        <taxon>Eurotiomycetidae</taxon>
        <taxon>Eurotiales</taxon>
        <taxon>Aspergillaceae</taxon>
        <taxon>Penicillium</taxon>
    </lineage>
</organism>
<gene>
    <name evidence="2" type="ORF">ACN42_g2275</name>
</gene>
<keyword evidence="1" id="KW-0472">Membrane</keyword>
<accession>A0A101MQD4</accession>
<evidence type="ECO:0000256" key="1">
    <source>
        <dbReference type="SAM" id="Phobius"/>
    </source>
</evidence>